<dbReference type="Gene3D" id="3.30.565.10">
    <property type="entry name" value="Histidine kinase-like ATPase, C-terminal domain"/>
    <property type="match status" value="1"/>
</dbReference>
<keyword evidence="7" id="KW-0677">Repeat</keyword>
<dbReference type="GO" id="GO:0004673">
    <property type="term" value="F:protein histidine kinase activity"/>
    <property type="evidence" value="ECO:0007669"/>
    <property type="project" value="UniProtKB-EC"/>
</dbReference>
<proteinExistence type="predicted"/>
<comment type="catalytic activity">
    <reaction evidence="1">
        <text>ATP + protein L-histidine = ADP + protein N-phospho-L-histidine.</text>
        <dbReference type="EC" id="2.7.13.3"/>
    </reaction>
</comment>
<organism evidence="15 16">
    <name type="scientific">Rubellimicrobium rubrum</name>
    <dbReference type="NCBI Taxonomy" id="2585369"/>
    <lineage>
        <taxon>Bacteria</taxon>
        <taxon>Pseudomonadati</taxon>
        <taxon>Pseudomonadota</taxon>
        <taxon>Alphaproteobacteria</taxon>
        <taxon>Rhodobacterales</taxon>
        <taxon>Roseobacteraceae</taxon>
        <taxon>Rubellimicrobium</taxon>
    </lineage>
</organism>
<dbReference type="PROSITE" id="PS50112">
    <property type="entry name" value="PAS"/>
    <property type="match status" value="1"/>
</dbReference>
<feature type="domain" description="PAC" evidence="14">
    <location>
        <begin position="106"/>
        <end position="158"/>
    </location>
</feature>
<keyword evidence="5" id="KW-0288">FMN</keyword>
<evidence type="ECO:0000256" key="1">
    <source>
        <dbReference type="ARBA" id="ARBA00000085"/>
    </source>
</evidence>
<dbReference type="CDD" id="cd00130">
    <property type="entry name" value="PAS"/>
    <property type="match status" value="1"/>
</dbReference>
<dbReference type="PROSITE" id="PS50113">
    <property type="entry name" value="PAC"/>
    <property type="match status" value="1"/>
</dbReference>
<evidence type="ECO:0000256" key="5">
    <source>
        <dbReference type="ARBA" id="ARBA00022643"/>
    </source>
</evidence>
<dbReference type="InterPro" id="IPR011102">
    <property type="entry name" value="Sig_transdc_His_kinase_HWE"/>
</dbReference>
<dbReference type="Proteomes" id="UP000305887">
    <property type="component" value="Unassembled WGS sequence"/>
</dbReference>
<dbReference type="PANTHER" id="PTHR41523:SF8">
    <property type="entry name" value="ETHYLENE RESPONSE SENSOR PROTEIN"/>
    <property type="match status" value="1"/>
</dbReference>
<dbReference type="InterPro" id="IPR013656">
    <property type="entry name" value="PAS_4"/>
</dbReference>
<comment type="caution">
    <text evidence="15">The sequence shown here is derived from an EMBL/GenBank/DDBJ whole genome shotgun (WGS) entry which is preliminary data.</text>
</comment>
<accession>A0A5C4MW87</accession>
<keyword evidence="6" id="KW-0808">Transferase</keyword>
<evidence type="ECO:0000259" key="13">
    <source>
        <dbReference type="PROSITE" id="PS50112"/>
    </source>
</evidence>
<feature type="region of interest" description="Disordered" evidence="12">
    <location>
        <begin position="1"/>
        <end position="21"/>
    </location>
</feature>
<dbReference type="PANTHER" id="PTHR41523">
    <property type="entry name" value="TWO-COMPONENT SYSTEM SENSOR PROTEIN"/>
    <property type="match status" value="1"/>
</dbReference>
<evidence type="ECO:0000256" key="11">
    <source>
        <dbReference type="ARBA" id="ARBA00023026"/>
    </source>
</evidence>
<dbReference type="EC" id="2.7.13.3" evidence="2"/>
<gene>
    <name evidence="15" type="ORF">FHG66_10990</name>
</gene>
<keyword evidence="3" id="KW-0597">Phosphoprotein</keyword>
<keyword evidence="16" id="KW-1185">Reference proteome</keyword>
<evidence type="ECO:0000256" key="6">
    <source>
        <dbReference type="ARBA" id="ARBA00022679"/>
    </source>
</evidence>
<dbReference type="Gene3D" id="3.30.450.20">
    <property type="entry name" value="PAS domain"/>
    <property type="match status" value="1"/>
</dbReference>
<evidence type="ECO:0000256" key="10">
    <source>
        <dbReference type="ARBA" id="ARBA00022840"/>
    </source>
</evidence>
<evidence type="ECO:0000313" key="16">
    <source>
        <dbReference type="Proteomes" id="UP000305887"/>
    </source>
</evidence>
<dbReference type="EMBL" id="VDFU01000010">
    <property type="protein sequence ID" value="TNC49624.1"/>
    <property type="molecule type" value="Genomic_DNA"/>
</dbReference>
<evidence type="ECO:0000256" key="7">
    <source>
        <dbReference type="ARBA" id="ARBA00022737"/>
    </source>
</evidence>
<feature type="domain" description="PAS" evidence="13">
    <location>
        <begin position="30"/>
        <end position="81"/>
    </location>
</feature>
<evidence type="ECO:0000256" key="9">
    <source>
        <dbReference type="ARBA" id="ARBA00022777"/>
    </source>
</evidence>
<keyword evidence="8" id="KW-0547">Nucleotide-binding</keyword>
<dbReference type="SMART" id="SM00911">
    <property type="entry name" value="HWE_HK"/>
    <property type="match status" value="1"/>
</dbReference>
<dbReference type="Pfam" id="PF08448">
    <property type="entry name" value="PAS_4"/>
    <property type="match status" value="1"/>
</dbReference>
<dbReference type="AlphaFoldDB" id="A0A5C4MW87"/>
<dbReference type="Pfam" id="PF07536">
    <property type="entry name" value="HWE_HK"/>
    <property type="match status" value="1"/>
</dbReference>
<dbReference type="InterPro" id="IPR035965">
    <property type="entry name" value="PAS-like_dom_sf"/>
</dbReference>
<dbReference type="InterPro" id="IPR000014">
    <property type="entry name" value="PAS"/>
</dbReference>
<evidence type="ECO:0000256" key="8">
    <source>
        <dbReference type="ARBA" id="ARBA00022741"/>
    </source>
</evidence>
<dbReference type="InterPro" id="IPR036890">
    <property type="entry name" value="HATPase_C_sf"/>
</dbReference>
<keyword evidence="4" id="KW-0285">Flavoprotein</keyword>
<keyword evidence="10" id="KW-0067">ATP-binding</keyword>
<name>A0A5C4MW87_9RHOB</name>
<evidence type="ECO:0000256" key="12">
    <source>
        <dbReference type="SAM" id="MobiDB-lite"/>
    </source>
</evidence>
<sequence length="360" mass="39153">MEREACMAKEGQTGLEPGEPSGNLFPISAADERLLEVLDRSVAFAALMTPEGVLTQISQHALALTGVQRDEVVGRPVWDMVWWAYDPALPRRIRATVVDAAQGRASRFDVKVQAAGGRRTIIDLQISPRLVATGEVVEIVASAVDVSERVLAQRRLEQLLGDMGHRMKNFLTLVRALARTTERTARSEGAFREFSGRLDALTIAHDALDDTSTAEAYFEQLAHRLLRPYTGADSKRLVISGPPLPLRQNEGRMLALCLYELATNAVKHGALSTLQGRVSVTLTAPHDGMGAMFLWEEQGGPLVRPPTRQGFGSEFVASVLGGIFDAEVRTEYAPQGFRLSVSGPARLLFSDGLALQSAQP</sequence>
<keyword evidence="11" id="KW-0843">Virulence</keyword>
<keyword evidence="9" id="KW-0418">Kinase</keyword>
<evidence type="ECO:0000313" key="15">
    <source>
        <dbReference type="EMBL" id="TNC49624.1"/>
    </source>
</evidence>
<evidence type="ECO:0000256" key="4">
    <source>
        <dbReference type="ARBA" id="ARBA00022630"/>
    </source>
</evidence>
<evidence type="ECO:0000256" key="2">
    <source>
        <dbReference type="ARBA" id="ARBA00012438"/>
    </source>
</evidence>
<protein>
    <recommendedName>
        <fullName evidence="2">histidine kinase</fullName>
        <ecNumber evidence="2">2.7.13.3</ecNumber>
    </recommendedName>
</protein>
<dbReference type="OrthoDB" id="489241at2"/>
<dbReference type="NCBIfam" id="TIGR00229">
    <property type="entry name" value="sensory_box"/>
    <property type="match status" value="1"/>
</dbReference>
<dbReference type="GO" id="GO:0005524">
    <property type="term" value="F:ATP binding"/>
    <property type="evidence" value="ECO:0007669"/>
    <property type="project" value="UniProtKB-KW"/>
</dbReference>
<dbReference type="SMART" id="SM00091">
    <property type="entry name" value="PAS"/>
    <property type="match status" value="1"/>
</dbReference>
<evidence type="ECO:0000259" key="14">
    <source>
        <dbReference type="PROSITE" id="PS50113"/>
    </source>
</evidence>
<dbReference type="SUPFAM" id="SSF55785">
    <property type="entry name" value="PYP-like sensor domain (PAS domain)"/>
    <property type="match status" value="1"/>
</dbReference>
<dbReference type="InterPro" id="IPR000700">
    <property type="entry name" value="PAS-assoc_C"/>
</dbReference>
<evidence type="ECO:0000256" key="3">
    <source>
        <dbReference type="ARBA" id="ARBA00022553"/>
    </source>
</evidence>
<reference evidence="15 16" key="1">
    <citation type="submission" date="2019-06" db="EMBL/GenBank/DDBJ databases">
        <title>YIM 131921 draft genome.</title>
        <authorList>
            <person name="Jiang L."/>
        </authorList>
    </citation>
    <scope>NUCLEOTIDE SEQUENCE [LARGE SCALE GENOMIC DNA]</scope>
    <source>
        <strain evidence="15 16">YIM 131921</strain>
    </source>
</reference>